<gene>
    <name evidence="1" type="ordered locus">TCELL_0284</name>
</gene>
<keyword evidence="2" id="KW-1185">Reference proteome</keyword>
<dbReference type="KEGG" id="thg:TCELL_0284"/>
<evidence type="ECO:0000313" key="2">
    <source>
        <dbReference type="Proteomes" id="UP000005270"/>
    </source>
</evidence>
<dbReference type="GeneID" id="13012568"/>
<accession>I3TD71</accession>
<dbReference type="HOGENOM" id="CLU_2217178_0_0_2"/>
<name>I3TD71_THEC1</name>
<protein>
    <submittedName>
        <fullName evidence="1">Uncharacterized protein</fullName>
    </submittedName>
</protein>
<proteinExistence type="predicted"/>
<dbReference type="RefSeq" id="WP_014736959.1">
    <property type="nucleotide sequence ID" value="NC_017954.1"/>
</dbReference>
<dbReference type="eggNOG" id="arCOG13654">
    <property type="taxonomic scope" value="Archaea"/>
</dbReference>
<evidence type="ECO:0000313" key="1">
    <source>
        <dbReference type="EMBL" id="AFK50709.1"/>
    </source>
</evidence>
<dbReference type="Proteomes" id="UP000005270">
    <property type="component" value="Chromosome"/>
</dbReference>
<organism evidence="1 2">
    <name type="scientific">Thermogladius calderae (strain DSM 22663 / VKM B-2946 / 1633)</name>
    <dbReference type="NCBI Taxonomy" id="1184251"/>
    <lineage>
        <taxon>Archaea</taxon>
        <taxon>Thermoproteota</taxon>
        <taxon>Thermoprotei</taxon>
        <taxon>Desulfurococcales</taxon>
        <taxon>Desulfurococcaceae</taxon>
        <taxon>Thermogladius</taxon>
    </lineage>
</organism>
<sequence>MKYYVLRLYKYMGSKEELVEDELRKLGELIRSRVRRNRSAKYITMSVLGRNRADGMLIIGVNEGEETEIQFISDYIKSNFKHITVGEVKEFGRGDSRSVLEMLVNF</sequence>
<dbReference type="InParanoid" id="I3TD71"/>
<reference evidence="1 2" key="1">
    <citation type="journal article" date="2012" name="J. Bacteriol.">
        <title>Complete genome sequence of the hyperthermophilic cellulolytic Crenarchaeon 'Thermogladius cellulolyticus' 1633.</title>
        <authorList>
            <person name="Mardanov A.V."/>
            <person name="Kochetkova T.V."/>
            <person name="Beletsky A.V."/>
            <person name="Bonch-Osmolovskaya E.A."/>
            <person name="Ravin N.V."/>
            <person name="Skryabin K.G."/>
        </authorList>
    </citation>
    <scope>NUCLEOTIDE SEQUENCE [LARGE SCALE GENOMIC DNA]</scope>
    <source>
        <strain evidence="2">DSM 22663 / VKM B-2946 / 1633</strain>
    </source>
</reference>
<dbReference type="STRING" id="1184251.TCELL_0284"/>
<dbReference type="EMBL" id="CP003531">
    <property type="protein sequence ID" value="AFK50709.1"/>
    <property type="molecule type" value="Genomic_DNA"/>
</dbReference>
<dbReference type="AlphaFoldDB" id="I3TD71"/>